<gene>
    <name evidence="1" type="ORF">C5Y93_12405</name>
</gene>
<dbReference type="Proteomes" id="UP000237819">
    <property type="component" value="Unassembled WGS sequence"/>
</dbReference>
<dbReference type="RefSeq" id="WP_105335749.1">
    <property type="nucleotide sequence ID" value="NZ_PUHZ01000013.1"/>
</dbReference>
<accession>A0A2S8GMS9</accession>
<evidence type="ECO:0008006" key="3">
    <source>
        <dbReference type="Google" id="ProtNLM"/>
    </source>
</evidence>
<dbReference type="EMBL" id="PUHZ01000013">
    <property type="protein sequence ID" value="PQO45725.1"/>
    <property type="molecule type" value="Genomic_DNA"/>
</dbReference>
<reference evidence="1 2" key="1">
    <citation type="submission" date="2018-02" db="EMBL/GenBank/DDBJ databases">
        <title>Comparative genomes isolates from brazilian mangrove.</title>
        <authorList>
            <person name="Araujo J.E."/>
            <person name="Taketani R.G."/>
            <person name="Silva M.C.P."/>
            <person name="Loureco M.V."/>
            <person name="Andreote F.D."/>
        </authorList>
    </citation>
    <scope>NUCLEOTIDE SEQUENCE [LARGE SCALE GENOMIC DNA]</scope>
    <source>
        <strain evidence="1 2">Nap-Phe MGV</strain>
    </source>
</reference>
<evidence type="ECO:0000313" key="1">
    <source>
        <dbReference type="EMBL" id="PQO45725.1"/>
    </source>
</evidence>
<dbReference type="AlphaFoldDB" id="A0A2S8GMS9"/>
<organism evidence="1 2">
    <name type="scientific">Blastopirellula marina</name>
    <dbReference type="NCBI Taxonomy" id="124"/>
    <lineage>
        <taxon>Bacteria</taxon>
        <taxon>Pseudomonadati</taxon>
        <taxon>Planctomycetota</taxon>
        <taxon>Planctomycetia</taxon>
        <taxon>Pirellulales</taxon>
        <taxon>Pirellulaceae</taxon>
        <taxon>Blastopirellula</taxon>
    </lineage>
</organism>
<comment type="caution">
    <text evidence="1">The sequence shown here is derived from an EMBL/GenBank/DDBJ whole genome shotgun (WGS) entry which is preliminary data.</text>
</comment>
<name>A0A2S8GMS9_9BACT</name>
<protein>
    <recommendedName>
        <fullName evidence="3">Carboxypeptidase regulatory-like domain-containing protein</fullName>
    </recommendedName>
</protein>
<dbReference type="OrthoDB" id="286727at2"/>
<evidence type="ECO:0000313" key="2">
    <source>
        <dbReference type="Proteomes" id="UP000237819"/>
    </source>
</evidence>
<dbReference type="PROSITE" id="PS51257">
    <property type="entry name" value="PROKAR_LIPOPROTEIN"/>
    <property type="match status" value="1"/>
</dbReference>
<sequence>MIRNVFSALSTLIPLLLIVTTGCQRGTGIPTGEVQGIITLNGEPAEGVSLSFVPRAMVRPSMAQTDANGQYRARFVSTQSGVALGPCVVELSIYRGDSPRNYLPKQFNVNAEDNPDFNLEITEDGLVFNYDIVYAGEIPPP</sequence>
<proteinExistence type="predicted"/>